<gene>
    <name evidence="1" type="ORF">EfsSVR2332_14820</name>
</gene>
<accession>A0AC59HP40</accession>
<evidence type="ECO:0000313" key="2">
    <source>
        <dbReference type="Proteomes" id="UP001317613"/>
    </source>
</evidence>
<protein>
    <submittedName>
        <fullName evidence="1">Uncharacterized protein</fullName>
    </submittedName>
</protein>
<evidence type="ECO:0000313" key="1">
    <source>
        <dbReference type="EMBL" id="BDQ61404.1"/>
    </source>
</evidence>
<reference evidence="1" key="1">
    <citation type="submission" date="2022-08" db="EMBL/GenBank/DDBJ databases">
        <title>Molecular epidemiological analysis of five strains of VanD-type vancomycin-resistant Enterococcus faecalis.</title>
        <authorList>
            <person name="Mimura K."/>
            <person name="Hashimoto Y."/>
            <person name="Tomita H."/>
        </authorList>
    </citation>
    <scope>NUCLEOTIDE SEQUENCE</scope>
    <source>
        <strain evidence="1">SVR2332</strain>
    </source>
</reference>
<dbReference type="EMBL" id="AP026729">
    <property type="protein sequence ID" value="BDQ61404.1"/>
    <property type="molecule type" value="Genomic_DNA"/>
</dbReference>
<sequence>MALGETKGIILFTKDFKEKDKLVKIFTESYGKLMFFVKGAHRKNNPLLPAILPFTEAVYIGNFREEGLSFLNSSKEVQPFRNIQQDIFINAYGTYILNLVDAAIEDQHYDPNLFQFTHMALSALNEQKRSGNHYKYF</sequence>
<proteinExistence type="predicted"/>
<organism evidence="1 2">
    <name type="scientific">Enterococcus faecalis</name>
    <name type="common">Streptococcus faecalis</name>
    <dbReference type="NCBI Taxonomy" id="1351"/>
    <lineage>
        <taxon>Bacteria</taxon>
        <taxon>Bacillati</taxon>
        <taxon>Bacillota</taxon>
        <taxon>Bacilli</taxon>
        <taxon>Lactobacillales</taxon>
        <taxon>Enterococcaceae</taxon>
        <taxon>Enterococcus</taxon>
    </lineage>
</organism>
<dbReference type="Proteomes" id="UP001317613">
    <property type="component" value="Chromosome"/>
</dbReference>
<name>A0AC59HP40_ENTFL</name>